<dbReference type="SUPFAM" id="SSF88697">
    <property type="entry name" value="PUA domain-like"/>
    <property type="match status" value="1"/>
</dbReference>
<gene>
    <name evidence="2" type="ORF">HIJ39_00310</name>
</gene>
<dbReference type="RefSeq" id="WP_169095516.1">
    <property type="nucleotide sequence ID" value="NZ_JABBVZ010000001.1"/>
</dbReference>
<organism evidence="2 3">
    <name type="scientific">Sulfobacillus harzensis</name>
    <dbReference type="NCBI Taxonomy" id="2729629"/>
    <lineage>
        <taxon>Bacteria</taxon>
        <taxon>Bacillati</taxon>
        <taxon>Bacillota</taxon>
        <taxon>Clostridia</taxon>
        <taxon>Eubacteriales</taxon>
        <taxon>Clostridiales Family XVII. Incertae Sedis</taxon>
        <taxon>Sulfobacillus</taxon>
    </lineage>
</organism>
<feature type="domain" description="Lon N-terminal" evidence="1">
    <location>
        <begin position="9"/>
        <end position="187"/>
    </location>
</feature>
<reference evidence="2 3" key="1">
    <citation type="submission" date="2020-04" db="EMBL/GenBank/DDBJ databases">
        <authorList>
            <person name="Zhang R."/>
            <person name="Schippers A."/>
        </authorList>
    </citation>
    <scope>NUCLEOTIDE SEQUENCE [LARGE SCALE GENOMIC DNA]</scope>
    <source>
        <strain evidence="2 3">DSM 109850</strain>
    </source>
</reference>
<dbReference type="PROSITE" id="PS51787">
    <property type="entry name" value="LON_N"/>
    <property type="match status" value="1"/>
</dbReference>
<protein>
    <submittedName>
        <fullName evidence="2">Peptidase S16</fullName>
    </submittedName>
</protein>
<comment type="caution">
    <text evidence="2">The sequence shown here is derived from an EMBL/GenBank/DDBJ whole genome shotgun (WGS) entry which is preliminary data.</text>
</comment>
<sequence length="196" mass="21526">MPTRDTFSMPLLPVPQVVFPGIITQMPVRPRAAGASARLAAAQDHSLVFALMRPDREPSTVATTGRVLEMEESPEGWQITVAGIQRAQVLSYRHQGNSLIGQFRYANDVEESIPPLLREEAWALASELWAMLNLSGPPANLPRTAPLLSYWIAAHVPLSASTQQELLEVPSTRGRLAKEISLMRTLLDGLRAEHSS</sequence>
<dbReference type="AlphaFoldDB" id="A0A7Y0L0J2"/>
<evidence type="ECO:0000313" key="2">
    <source>
        <dbReference type="EMBL" id="NMP20803.1"/>
    </source>
</evidence>
<dbReference type="Proteomes" id="UP000533476">
    <property type="component" value="Unassembled WGS sequence"/>
</dbReference>
<dbReference type="EMBL" id="JABBVZ010000001">
    <property type="protein sequence ID" value="NMP20803.1"/>
    <property type="molecule type" value="Genomic_DNA"/>
</dbReference>
<dbReference type="Gene3D" id="2.30.130.40">
    <property type="entry name" value="LON domain-like"/>
    <property type="match status" value="1"/>
</dbReference>
<accession>A0A7Y0L0J2</accession>
<dbReference type="SMART" id="SM00464">
    <property type="entry name" value="LON"/>
    <property type="match status" value="1"/>
</dbReference>
<proteinExistence type="predicted"/>
<dbReference type="PANTHER" id="PTHR46732:SF8">
    <property type="entry name" value="ATP-DEPENDENT PROTEASE LA (LON) DOMAIN PROTEIN"/>
    <property type="match status" value="1"/>
</dbReference>
<dbReference type="Pfam" id="PF02190">
    <property type="entry name" value="LON_substr_bdg"/>
    <property type="match status" value="1"/>
</dbReference>
<dbReference type="InterPro" id="IPR046336">
    <property type="entry name" value="Lon_prtase_N_sf"/>
</dbReference>
<dbReference type="InterPro" id="IPR015947">
    <property type="entry name" value="PUA-like_sf"/>
</dbReference>
<dbReference type="InterPro" id="IPR003111">
    <property type="entry name" value="Lon_prtase_N"/>
</dbReference>
<evidence type="ECO:0000259" key="1">
    <source>
        <dbReference type="PROSITE" id="PS51787"/>
    </source>
</evidence>
<keyword evidence="3" id="KW-1185">Reference proteome</keyword>
<dbReference type="PANTHER" id="PTHR46732">
    <property type="entry name" value="ATP-DEPENDENT PROTEASE LA (LON) DOMAIN PROTEIN"/>
    <property type="match status" value="1"/>
</dbReference>
<evidence type="ECO:0000313" key="3">
    <source>
        <dbReference type="Proteomes" id="UP000533476"/>
    </source>
</evidence>
<name>A0A7Y0L0J2_9FIRM</name>
<dbReference type="Gene3D" id="1.20.58.1480">
    <property type="match status" value="1"/>
</dbReference>